<comment type="caution">
    <text evidence="1">The sequence shown here is derived from an EMBL/GenBank/DDBJ whole genome shotgun (WGS) entry which is preliminary data.</text>
</comment>
<keyword evidence="2" id="KW-1185">Reference proteome</keyword>
<sequence length="62" mass="6528">MLPPVVPDGAEGAVVPEGAEVGASASFLPHALNAREATNAASNIEYFMSISFQANQNYVFCR</sequence>
<protein>
    <submittedName>
        <fullName evidence="1">Uncharacterized protein</fullName>
    </submittedName>
</protein>
<reference evidence="1 2" key="1">
    <citation type="submission" date="2018-09" db="EMBL/GenBank/DDBJ databases">
        <authorList>
            <person name="Zhu H."/>
        </authorList>
    </citation>
    <scope>NUCLEOTIDE SEQUENCE [LARGE SCALE GENOMIC DNA]</scope>
    <source>
        <strain evidence="1 2">K2R10-39</strain>
    </source>
</reference>
<evidence type="ECO:0000313" key="2">
    <source>
        <dbReference type="Proteomes" id="UP000285190"/>
    </source>
</evidence>
<proteinExistence type="predicted"/>
<dbReference type="EMBL" id="QYUN01000002">
    <property type="protein sequence ID" value="RJG06009.1"/>
    <property type="molecule type" value="Genomic_DNA"/>
</dbReference>
<name>A0A418X0K5_9BURK</name>
<dbReference type="AlphaFoldDB" id="A0A418X0K5"/>
<dbReference type="Proteomes" id="UP000285190">
    <property type="component" value="Unassembled WGS sequence"/>
</dbReference>
<organism evidence="1 2">
    <name type="scientific">Noviherbaspirillum cavernae</name>
    <dbReference type="NCBI Taxonomy" id="2320862"/>
    <lineage>
        <taxon>Bacteria</taxon>
        <taxon>Pseudomonadati</taxon>
        <taxon>Pseudomonadota</taxon>
        <taxon>Betaproteobacteria</taxon>
        <taxon>Burkholderiales</taxon>
        <taxon>Oxalobacteraceae</taxon>
        <taxon>Noviherbaspirillum</taxon>
    </lineage>
</organism>
<gene>
    <name evidence="1" type="ORF">D3870_08260</name>
</gene>
<accession>A0A418X0K5</accession>
<evidence type="ECO:0000313" key="1">
    <source>
        <dbReference type="EMBL" id="RJG06009.1"/>
    </source>
</evidence>